<feature type="domain" description="Luciferase-like" evidence="2">
    <location>
        <begin position="3"/>
        <end position="297"/>
    </location>
</feature>
<keyword evidence="4" id="KW-1185">Reference proteome</keyword>
<dbReference type="NCBIfam" id="TIGR03558">
    <property type="entry name" value="oxido_grp_1"/>
    <property type="match status" value="1"/>
</dbReference>
<protein>
    <submittedName>
        <fullName evidence="3">MsnO8 family LLM class oxidoreductase</fullName>
        <ecNumber evidence="3">1.-.-.-</ecNumber>
    </submittedName>
</protein>
<dbReference type="PANTHER" id="PTHR30137:SF19">
    <property type="entry name" value="LUCIFERASE-LIKE MONOOXYGENASE"/>
    <property type="match status" value="1"/>
</dbReference>
<dbReference type="InterPro" id="IPR050766">
    <property type="entry name" value="Bact_Lucif_Oxidored"/>
</dbReference>
<dbReference type="PANTHER" id="PTHR30137">
    <property type="entry name" value="LUCIFERASE-LIKE MONOOXYGENASE"/>
    <property type="match status" value="1"/>
</dbReference>
<gene>
    <name evidence="3" type="ORF">GT019_13820</name>
</gene>
<comment type="similarity">
    <text evidence="1">To bacterial alkanal monooxygenase alpha and beta chains.</text>
</comment>
<dbReference type="EMBL" id="JAAAMV010000009">
    <property type="protein sequence ID" value="NBD24958.1"/>
    <property type="molecule type" value="Genomic_DNA"/>
</dbReference>
<dbReference type="InterPro" id="IPR036661">
    <property type="entry name" value="Luciferase-like_sf"/>
</dbReference>
<dbReference type="GO" id="GO:0016491">
    <property type="term" value="F:oxidoreductase activity"/>
    <property type="evidence" value="ECO:0007669"/>
    <property type="project" value="UniProtKB-KW"/>
</dbReference>
<dbReference type="InterPro" id="IPR019949">
    <property type="entry name" value="CmoO-like"/>
</dbReference>
<dbReference type="CDD" id="cd00347">
    <property type="entry name" value="Flavin_utilizing_monoxygenases"/>
    <property type="match status" value="1"/>
</dbReference>
<dbReference type="Pfam" id="PF00296">
    <property type="entry name" value="Bac_luciferase"/>
    <property type="match status" value="1"/>
</dbReference>
<dbReference type="EC" id="1.-.-.-" evidence="3"/>
<dbReference type="Gene3D" id="3.20.20.30">
    <property type="entry name" value="Luciferase-like domain"/>
    <property type="match status" value="1"/>
</dbReference>
<evidence type="ECO:0000256" key="1">
    <source>
        <dbReference type="ARBA" id="ARBA00007789"/>
    </source>
</evidence>
<proteinExistence type="predicted"/>
<evidence type="ECO:0000259" key="2">
    <source>
        <dbReference type="Pfam" id="PF00296"/>
    </source>
</evidence>
<sequence length="334" mass="36544">MLKLGILDQSLVGEGHTAIETLAATTRLAIEADTMGYSRYWVSEHHGSKGLAHSSPEVLIGYLASHTNRIRVGSGGIMMPHYSAYKVAENFKLLEALYPGRIDLGIGHATGSLPLATSVLQEGRDPENNYSRQVGDLVAYLHDAMPANHRFPELVASPSVPTAPELWLLGSSGKTAELAAEVGASYAFAHFIIFAAGGPEATALYRERFKPTLMKSKSQSLAAVIVICADTEEEARKLDSSVALYYQELAKGKEIPFFPTVETAERYPYTEDELEKLKAGRAKRVVGNPEQVKQGLTMLAEEYQAHELLLLSPIHDVEARLRSYRLLAKAFGMQ</sequence>
<name>A0ABW9XQN4_9BACL</name>
<dbReference type="Proteomes" id="UP000665561">
    <property type="component" value="Unassembled WGS sequence"/>
</dbReference>
<dbReference type="SUPFAM" id="SSF51679">
    <property type="entry name" value="Bacterial luciferase-like"/>
    <property type="match status" value="1"/>
</dbReference>
<reference evidence="3 4" key="1">
    <citation type="submission" date="2020-01" db="EMBL/GenBank/DDBJ databases">
        <title>Paenibacillus soybeanensis sp. nov. isolated from the nodules of soybean (Glycine max(L.) Merr).</title>
        <authorList>
            <person name="Wang H."/>
        </authorList>
    </citation>
    <scope>NUCLEOTIDE SEQUENCE [LARGE SCALE GENOMIC DNA]</scope>
    <source>
        <strain evidence="3 4">T1</strain>
    </source>
</reference>
<dbReference type="RefSeq" id="WP_161743762.1">
    <property type="nucleotide sequence ID" value="NZ_JAAAMV010000009.1"/>
</dbReference>
<comment type="caution">
    <text evidence="3">The sequence shown here is derived from an EMBL/GenBank/DDBJ whole genome shotgun (WGS) entry which is preliminary data.</text>
</comment>
<dbReference type="InterPro" id="IPR011251">
    <property type="entry name" value="Luciferase-like_dom"/>
</dbReference>
<evidence type="ECO:0000313" key="4">
    <source>
        <dbReference type="Proteomes" id="UP000665561"/>
    </source>
</evidence>
<keyword evidence="3" id="KW-0560">Oxidoreductase</keyword>
<organism evidence="3 4">
    <name type="scientific">Paenibacillus glycinis</name>
    <dbReference type="NCBI Taxonomy" id="2697035"/>
    <lineage>
        <taxon>Bacteria</taxon>
        <taxon>Bacillati</taxon>
        <taxon>Bacillota</taxon>
        <taxon>Bacilli</taxon>
        <taxon>Bacillales</taxon>
        <taxon>Paenibacillaceae</taxon>
        <taxon>Paenibacillus</taxon>
    </lineage>
</organism>
<accession>A0ABW9XQN4</accession>
<evidence type="ECO:0000313" key="3">
    <source>
        <dbReference type="EMBL" id="NBD24958.1"/>
    </source>
</evidence>